<dbReference type="InterPro" id="IPR013154">
    <property type="entry name" value="ADH-like_N"/>
</dbReference>
<dbReference type="Pfam" id="PF00107">
    <property type="entry name" value="ADH_zinc_N"/>
    <property type="match status" value="1"/>
</dbReference>
<comment type="catalytic activity">
    <reaction evidence="9">
        <text>a secondary alcohol + NAD(+) = a ketone + NADH + H(+)</text>
        <dbReference type="Rhea" id="RHEA:10740"/>
        <dbReference type="ChEBI" id="CHEBI:15378"/>
        <dbReference type="ChEBI" id="CHEBI:17087"/>
        <dbReference type="ChEBI" id="CHEBI:35681"/>
        <dbReference type="ChEBI" id="CHEBI:57540"/>
        <dbReference type="ChEBI" id="CHEBI:57945"/>
        <dbReference type="EC" id="1.1.1.1"/>
    </reaction>
</comment>
<dbReference type="InterPro" id="IPR036291">
    <property type="entry name" value="NAD(P)-bd_dom_sf"/>
</dbReference>
<dbReference type="GO" id="GO:0004022">
    <property type="term" value="F:alcohol dehydrogenase (NAD+) activity"/>
    <property type="evidence" value="ECO:0007669"/>
    <property type="project" value="UniProtKB-EC"/>
</dbReference>
<comment type="catalytic activity">
    <reaction evidence="7">
        <text>S-(hydroxymethyl)glutathione + NADP(+) = S-formylglutathione + NADPH + H(+)</text>
        <dbReference type="Rhea" id="RHEA:19981"/>
        <dbReference type="ChEBI" id="CHEBI:15378"/>
        <dbReference type="ChEBI" id="CHEBI:57688"/>
        <dbReference type="ChEBI" id="CHEBI:57783"/>
        <dbReference type="ChEBI" id="CHEBI:58349"/>
        <dbReference type="ChEBI" id="CHEBI:58758"/>
        <dbReference type="EC" id="1.1.1.284"/>
    </reaction>
</comment>
<organism evidence="14 15">
    <name type="scientific">Naegleria fowleri</name>
    <name type="common">Brain eating amoeba</name>
    <dbReference type="NCBI Taxonomy" id="5763"/>
    <lineage>
        <taxon>Eukaryota</taxon>
        <taxon>Discoba</taxon>
        <taxon>Heterolobosea</taxon>
        <taxon>Tetramitia</taxon>
        <taxon>Eutetramitia</taxon>
        <taxon>Vahlkampfiidae</taxon>
        <taxon>Naegleria</taxon>
    </lineage>
</organism>
<dbReference type="Gene3D" id="3.90.180.10">
    <property type="entry name" value="Medium-chain alcohol dehydrogenases, catalytic domain"/>
    <property type="match status" value="1"/>
</dbReference>
<keyword evidence="3 11" id="KW-0479">Metal-binding</keyword>
<dbReference type="InterPro" id="IPR013149">
    <property type="entry name" value="ADH-like_C"/>
</dbReference>
<evidence type="ECO:0000256" key="2">
    <source>
        <dbReference type="ARBA" id="ARBA00010902"/>
    </source>
</evidence>
<evidence type="ECO:0000256" key="7">
    <source>
        <dbReference type="ARBA" id="ARBA00047793"/>
    </source>
</evidence>
<dbReference type="PANTHER" id="PTHR43880">
    <property type="entry name" value="ALCOHOL DEHYDROGENASE"/>
    <property type="match status" value="1"/>
</dbReference>
<comment type="caution">
    <text evidence="14">The sequence shown here is derived from an EMBL/GenBank/DDBJ whole genome shotgun (WGS) entry which is preliminary data.</text>
</comment>
<evidence type="ECO:0000259" key="12">
    <source>
        <dbReference type="Pfam" id="PF00107"/>
    </source>
</evidence>
<dbReference type="GO" id="GO:0008270">
    <property type="term" value="F:zinc ion binding"/>
    <property type="evidence" value="ECO:0007669"/>
    <property type="project" value="InterPro"/>
</dbReference>
<dbReference type="FunFam" id="3.90.180.10:FF:000001">
    <property type="entry name" value="S-(hydroxymethyl)glutathione dehydrogenase"/>
    <property type="match status" value="1"/>
</dbReference>
<dbReference type="SUPFAM" id="SSF50129">
    <property type="entry name" value="GroES-like"/>
    <property type="match status" value="2"/>
</dbReference>
<dbReference type="Gene3D" id="3.40.50.720">
    <property type="entry name" value="NAD(P)-binding Rossmann-like Domain"/>
    <property type="match status" value="1"/>
</dbReference>
<dbReference type="FunFam" id="3.40.50.720:FF:000003">
    <property type="entry name" value="S-(hydroxymethyl)glutathione dehydrogenase"/>
    <property type="match status" value="1"/>
</dbReference>
<dbReference type="GO" id="GO:0051903">
    <property type="term" value="F:S-(hydroxymethyl)glutathione dehydrogenase [NAD(P)+] activity"/>
    <property type="evidence" value="ECO:0007669"/>
    <property type="project" value="UniProtKB-EC"/>
</dbReference>
<evidence type="ECO:0000256" key="3">
    <source>
        <dbReference type="ARBA" id="ARBA00022723"/>
    </source>
</evidence>
<comment type="catalytic activity">
    <reaction evidence="10">
        <text>a primary alcohol + NAD(+) = an aldehyde + NADH + H(+)</text>
        <dbReference type="Rhea" id="RHEA:10736"/>
        <dbReference type="ChEBI" id="CHEBI:15378"/>
        <dbReference type="ChEBI" id="CHEBI:15734"/>
        <dbReference type="ChEBI" id="CHEBI:17478"/>
        <dbReference type="ChEBI" id="CHEBI:57540"/>
        <dbReference type="ChEBI" id="CHEBI:57945"/>
        <dbReference type="EC" id="1.1.1.1"/>
    </reaction>
</comment>
<dbReference type="InterPro" id="IPR011032">
    <property type="entry name" value="GroES-like_sf"/>
</dbReference>
<dbReference type="VEuPathDB" id="AmoebaDB:FDP41_007612"/>
<dbReference type="PANTHER" id="PTHR43880:SF12">
    <property type="entry name" value="ALCOHOL DEHYDROGENASE CLASS-3"/>
    <property type="match status" value="1"/>
</dbReference>
<feature type="domain" description="Alcohol dehydrogenase-like C-terminal" evidence="12">
    <location>
        <begin position="207"/>
        <end position="336"/>
    </location>
</feature>
<evidence type="ECO:0000313" key="14">
    <source>
        <dbReference type="EMBL" id="KAF0983697.1"/>
    </source>
</evidence>
<feature type="domain" description="Alcohol dehydrogenase-like N-terminal" evidence="13">
    <location>
        <begin position="37"/>
        <end position="165"/>
    </location>
</feature>
<protein>
    <recommendedName>
        <fullName evidence="11">S-(hydroxymethyl)glutathione dehydrogenase</fullName>
        <ecNumber evidence="11">1.1.1.284</ecNumber>
    </recommendedName>
</protein>
<evidence type="ECO:0000256" key="6">
    <source>
        <dbReference type="ARBA" id="ARBA00023027"/>
    </source>
</evidence>
<dbReference type="PROSITE" id="PS00059">
    <property type="entry name" value="ADH_ZINC"/>
    <property type="match status" value="1"/>
</dbReference>
<keyword evidence="5 11" id="KW-0560">Oxidoreductase</keyword>
<dbReference type="GO" id="GO:0005829">
    <property type="term" value="C:cytosol"/>
    <property type="evidence" value="ECO:0007669"/>
    <property type="project" value="TreeGrafter"/>
</dbReference>
<dbReference type="VEuPathDB" id="AmoebaDB:NF0015760"/>
<keyword evidence="4 11" id="KW-0862">Zinc</keyword>
<dbReference type="CDD" id="cd08300">
    <property type="entry name" value="alcohol_DH_class_III"/>
    <property type="match status" value="1"/>
</dbReference>
<dbReference type="OMA" id="IKGRSEM"/>
<comment type="cofactor">
    <cofactor evidence="1 11">
        <name>Zn(2+)</name>
        <dbReference type="ChEBI" id="CHEBI:29105"/>
    </cofactor>
</comment>
<dbReference type="Proteomes" id="UP000444721">
    <property type="component" value="Unassembled WGS sequence"/>
</dbReference>
<keyword evidence="15" id="KW-1185">Reference proteome</keyword>
<evidence type="ECO:0000256" key="5">
    <source>
        <dbReference type="ARBA" id="ARBA00023002"/>
    </source>
</evidence>
<dbReference type="EMBL" id="VFQX01000004">
    <property type="protein sequence ID" value="KAF0983697.1"/>
    <property type="molecule type" value="Genomic_DNA"/>
</dbReference>
<dbReference type="AlphaFoldDB" id="A0A6A5C2V9"/>
<dbReference type="GeneID" id="68114830"/>
<keyword evidence="6 11" id="KW-0520">NAD</keyword>
<dbReference type="SUPFAM" id="SSF51735">
    <property type="entry name" value="NAD(P)-binding Rossmann-fold domains"/>
    <property type="match status" value="1"/>
</dbReference>
<evidence type="ECO:0000259" key="13">
    <source>
        <dbReference type="Pfam" id="PF08240"/>
    </source>
</evidence>
<evidence type="ECO:0000256" key="10">
    <source>
        <dbReference type="ARBA" id="ARBA00049243"/>
    </source>
</evidence>
<dbReference type="NCBIfam" id="TIGR02818">
    <property type="entry name" value="adh_III_F_hyde"/>
    <property type="match status" value="1"/>
</dbReference>
<name>A0A6A5C2V9_NAEFO</name>
<sequence>MSESSTAGKPIECKAAVCWAPNQPLSLETVTVAPPKKGEVRIKLLCTALCHTDVYTWSGSDPEGIFPTILGHEGVGIVESVGEGVESVKVGDTVIPCYTPQCKECKWCKSPKTNLCQKIRATQGRGLMPDETSRFTCKGQTVYHFMGTSTFSEYTVLPEIACAKINPNAPKAGACLFGCGLTTGLGAALNTAKVEPGSNCVVFGLGAVGLATILGCKKAGAAKIVGVDINEAKFEVAKKFGATDFINPNKVDDVVKAIVDLTDGGADFSFECVGNVKLMRQALECCHKGWGVSTIIGVAAAGQEISTRPFQLVTGRVWKGTAFGGYKSRDSVPQLVEDYMKGEIDADAFITHHFDFEDINQSFEALKSGNCLRAVMYYDKSFKPKQ</sequence>
<proteinExistence type="inferred from homology"/>
<dbReference type="InterPro" id="IPR002328">
    <property type="entry name" value="ADH_Zn_CS"/>
</dbReference>
<evidence type="ECO:0000256" key="11">
    <source>
        <dbReference type="RuleBase" id="RU362016"/>
    </source>
</evidence>
<dbReference type="VEuPathDB" id="AmoebaDB:NfTy_007170"/>
<dbReference type="Pfam" id="PF08240">
    <property type="entry name" value="ADH_N"/>
    <property type="match status" value="1"/>
</dbReference>
<comment type="catalytic activity">
    <reaction evidence="8 11">
        <text>S-(hydroxymethyl)glutathione + NAD(+) = S-formylglutathione + NADH + H(+)</text>
        <dbReference type="Rhea" id="RHEA:19985"/>
        <dbReference type="ChEBI" id="CHEBI:15378"/>
        <dbReference type="ChEBI" id="CHEBI:57540"/>
        <dbReference type="ChEBI" id="CHEBI:57688"/>
        <dbReference type="ChEBI" id="CHEBI:57945"/>
        <dbReference type="ChEBI" id="CHEBI:58758"/>
        <dbReference type="EC" id="1.1.1.284"/>
    </reaction>
</comment>
<evidence type="ECO:0000256" key="1">
    <source>
        <dbReference type="ARBA" id="ARBA00001947"/>
    </source>
</evidence>
<evidence type="ECO:0000256" key="8">
    <source>
        <dbReference type="ARBA" id="ARBA00048110"/>
    </source>
</evidence>
<evidence type="ECO:0000256" key="9">
    <source>
        <dbReference type="ARBA" id="ARBA00049164"/>
    </source>
</evidence>
<comment type="similarity">
    <text evidence="2 11">Belongs to the zinc-containing alcohol dehydrogenase family. Class-III subfamily.</text>
</comment>
<dbReference type="EC" id="1.1.1.284" evidence="11"/>
<dbReference type="GO" id="GO:0046294">
    <property type="term" value="P:formaldehyde catabolic process"/>
    <property type="evidence" value="ECO:0007669"/>
    <property type="project" value="InterPro"/>
</dbReference>
<accession>A0A6A5C2V9</accession>
<reference evidence="14 15" key="1">
    <citation type="journal article" date="2019" name="Sci. Rep.">
        <title>Nanopore sequencing improves the draft genome of the human pathogenic amoeba Naegleria fowleri.</title>
        <authorList>
            <person name="Liechti N."/>
            <person name="Schurch N."/>
            <person name="Bruggmann R."/>
            <person name="Wittwer M."/>
        </authorList>
    </citation>
    <scope>NUCLEOTIDE SEQUENCE [LARGE SCALE GENOMIC DNA]</scope>
    <source>
        <strain evidence="14 15">ATCC 30894</strain>
    </source>
</reference>
<dbReference type="RefSeq" id="XP_044568410.1">
    <property type="nucleotide sequence ID" value="XM_044711376.1"/>
</dbReference>
<dbReference type="VEuPathDB" id="AmoebaDB:NF0015770"/>
<evidence type="ECO:0000313" key="15">
    <source>
        <dbReference type="Proteomes" id="UP000444721"/>
    </source>
</evidence>
<dbReference type="OrthoDB" id="417550at2759"/>
<gene>
    <name evidence="14" type="ORF">FDP41_007612</name>
</gene>
<dbReference type="InterPro" id="IPR014183">
    <property type="entry name" value="ADH_3"/>
</dbReference>
<evidence type="ECO:0000256" key="4">
    <source>
        <dbReference type="ARBA" id="ARBA00022833"/>
    </source>
</evidence>